<dbReference type="Proteomes" id="UP000596977">
    <property type="component" value="Unassembled WGS sequence"/>
</dbReference>
<dbReference type="SUPFAM" id="SSF53790">
    <property type="entry name" value="Tetrapyrrole methylase"/>
    <property type="match status" value="1"/>
</dbReference>
<evidence type="ECO:0000313" key="10">
    <source>
        <dbReference type="Proteomes" id="UP000596977"/>
    </source>
</evidence>
<evidence type="ECO:0000256" key="4">
    <source>
        <dbReference type="ARBA" id="ARBA00022679"/>
    </source>
</evidence>
<dbReference type="Pfam" id="PF23016">
    <property type="entry name" value="RsmI_C"/>
    <property type="match status" value="1"/>
</dbReference>
<dbReference type="Gene3D" id="3.40.1010.10">
    <property type="entry name" value="Cobalt-precorrin-4 Transmethylase, Domain 1"/>
    <property type="match status" value="1"/>
</dbReference>
<dbReference type="EC" id="2.1.1.198" evidence="6"/>
<keyword evidence="5 6" id="KW-0949">S-adenosyl-L-methionine</keyword>
<evidence type="ECO:0000313" key="9">
    <source>
        <dbReference type="EMBL" id="GGA37716.1"/>
    </source>
</evidence>
<name>A0A916R6H9_9HYPH</name>
<comment type="catalytic activity">
    <reaction evidence="6">
        <text>cytidine(1402) in 16S rRNA + S-adenosyl-L-methionine = 2'-O-methylcytidine(1402) in 16S rRNA + S-adenosyl-L-homocysteine + H(+)</text>
        <dbReference type="Rhea" id="RHEA:42924"/>
        <dbReference type="Rhea" id="RHEA-COMP:10285"/>
        <dbReference type="Rhea" id="RHEA-COMP:10286"/>
        <dbReference type="ChEBI" id="CHEBI:15378"/>
        <dbReference type="ChEBI" id="CHEBI:57856"/>
        <dbReference type="ChEBI" id="CHEBI:59789"/>
        <dbReference type="ChEBI" id="CHEBI:74495"/>
        <dbReference type="ChEBI" id="CHEBI:82748"/>
        <dbReference type="EC" id="2.1.1.198"/>
    </reaction>
</comment>
<dbReference type="FunFam" id="3.40.1010.10:FF:000007">
    <property type="entry name" value="Ribosomal RNA small subunit methyltransferase I"/>
    <property type="match status" value="1"/>
</dbReference>
<organism evidence="9 10">
    <name type="scientific">Pelagibacterium lentulum</name>
    <dbReference type="NCBI Taxonomy" id="2029865"/>
    <lineage>
        <taxon>Bacteria</taxon>
        <taxon>Pseudomonadati</taxon>
        <taxon>Pseudomonadota</taxon>
        <taxon>Alphaproteobacteria</taxon>
        <taxon>Hyphomicrobiales</taxon>
        <taxon>Devosiaceae</taxon>
        <taxon>Pelagibacterium</taxon>
    </lineage>
</organism>
<keyword evidence="2 6" id="KW-0698">rRNA processing</keyword>
<dbReference type="CDD" id="cd11648">
    <property type="entry name" value="RsmI"/>
    <property type="match status" value="1"/>
</dbReference>
<keyword evidence="4 6" id="KW-0808">Transferase</keyword>
<dbReference type="InterPro" id="IPR000878">
    <property type="entry name" value="4pyrrol_Mease"/>
</dbReference>
<dbReference type="InterPro" id="IPR008189">
    <property type="entry name" value="rRNA_ssu_MeTfrase_I"/>
</dbReference>
<dbReference type="RefSeq" id="WP_244640571.1">
    <property type="nucleotide sequence ID" value="NZ_BMKB01000001.1"/>
</dbReference>
<dbReference type="PROSITE" id="PS01296">
    <property type="entry name" value="RSMI"/>
    <property type="match status" value="1"/>
</dbReference>
<dbReference type="InterPro" id="IPR014776">
    <property type="entry name" value="4pyrrole_Mease_sub2"/>
</dbReference>
<evidence type="ECO:0000256" key="1">
    <source>
        <dbReference type="ARBA" id="ARBA00022490"/>
    </source>
</evidence>
<dbReference type="InterPro" id="IPR014777">
    <property type="entry name" value="4pyrrole_Mease_sub1"/>
</dbReference>
<evidence type="ECO:0000256" key="3">
    <source>
        <dbReference type="ARBA" id="ARBA00022603"/>
    </source>
</evidence>
<gene>
    <name evidence="6 9" type="primary">rsmI</name>
    <name evidence="9" type="ORF">GCM10011499_03840</name>
</gene>
<sequence length="308" mass="33016">MLKQEPGSSGEKTITQAQYFISNQAVTPERPAPGLYLVATPIGNLRDITLRALDILAAADLVLCEDTRHSAKLFDAYGIRTPRTAFHEHNERARIEAILDRLREGAVIALVSDAGTPLLSDPGFPLVRAARDADLPVFPVPGPSALLAALTGAGLPTDAFLFAGFLPPKTGQRKNALSGFQRQAQTLIFYESPRRLAASLADMAEVFGGARKAVVALELTKKFERFASGTLEALAAQFDEGETKGEAVIVVAGDDGTGAADPAQWQDELERLMETMALREAVDAIAQAHGLKRKQVYNEALALKARNG</sequence>
<dbReference type="HAMAP" id="MF_01877">
    <property type="entry name" value="16SrRNA_methyltr_I"/>
    <property type="match status" value="1"/>
</dbReference>
<dbReference type="InterPro" id="IPR018063">
    <property type="entry name" value="SAM_MeTrfase_RsmI_CS"/>
</dbReference>
<dbReference type="Pfam" id="PF00590">
    <property type="entry name" value="TP_methylase"/>
    <property type="match status" value="1"/>
</dbReference>
<feature type="domain" description="Tetrapyrrole methylase" evidence="7">
    <location>
        <begin position="35"/>
        <end position="234"/>
    </location>
</feature>
<evidence type="ECO:0000259" key="7">
    <source>
        <dbReference type="Pfam" id="PF00590"/>
    </source>
</evidence>
<dbReference type="GO" id="GO:0070677">
    <property type="term" value="F:rRNA (cytosine-2'-O-)-methyltransferase activity"/>
    <property type="evidence" value="ECO:0007669"/>
    <property type="project" value="UniProtKB-UniRule"/>
</dbReference>
<dbReference type="AlphaFoldDB" id="A0A916R6H9"/>
<dbReference type="PANTHER" id="PTHR46111">
    <property type="entry name" value="RIBOSOMAL RNA SMALL SUBUNIT METHYLTRANSFERASE I"/>
    <property type="match status" value="1"/>
</dbReference>
<dbReference type="PANTHER" id="PTHR46111:SF1">
    <property type="entry name" value="RIBOSOMAL RNA SMALL SUBUNIT METHYLTRANSFERASE I"/>
    <property type="match status" value="1"/>
</dbReference>
<keyword evidence="10" id="KW-1185">Reference proteome</keyword>
<accession>A0A916R6H9</accession>
<evidence type="ECO:0000256" key="2">
    <source>
        <dbReference type="ARBA" id="ARBA00022552"/>
    </source>
</evidence>
<comment type="caution">
    <text evidence="9">The sequence shown here is derived from an EMBL/GenBank/DDBJ whole genome shotgun (WGS) entry which is preliminary data.</text>
</comment>
<evidence type="ECO:0000259" key="8">
    <source>
        <dbReference type="Pfam" id="PF23016"/>
    </source>
</evidence>
<reference evidence="9 10" key="1">
    <citation type="journal article" date="2014" name="Int. J. Syst. Evol. Microbiol.">
        <title>Complete genome sequence of Corynebacterium casei LMG S-19264T (=DSM 44701T), isolated from a smear-ripened cheese.</title>
        <authorList>
            <consortium name="US DOE Joint Genome Institute (JGI-PGF)"/>
            <person name="Walter F."/>
            <person name="Albersmeier A."/>
            <person name="Kalinowski J."/>
            <person name="Ruckert C."/>
        </authorList>
    </citation>
    <scope>NUCLEOTIDE SEQUENCE [LARGE SCALE GENOMIC DNA]</scope>
    <source>
        <strain evidence="9 10">CGMCC 1.15896</strain>
    </source>
</reference>
<dbReference type="EMBL" id="BMKB01000001">
    <property type="protein sequence ID" value="GGA37716.1"/>
    <property type="molecule type" value="Genomic_DNA"/>
</dbReference>
<keyword evidence="3 6" id="KW-0489">Methyltransferase</keyword>
<comment type="function">
    <text evidence="6">Catalyzes the 2'-O-methylation of the ribose of cytidine 1402 (C1402) in 16S rRNA.</text>
</comment>
<evidence type="ECO:0000256" key="6">
    <source>
        <dbReference type="HAMAP-Rule" id="MF_01877"/>
    </source>
</evidence>
<comment type="similarity">
    <text evidence="6">Belongs to the methyltransferase superfamily. RsmI family.</text>
</comment>
<dbReference type="Gene3D" id="3.30.950.10">
    <property type="entry name" value="Methyltransferase, Cobalt-precorrin-4 Transmethylase, Domain 2"/>
    <property type="match status" value="1"/>
</dbReference>
<evidence type="ECO:0000256" key="5">
    <source>
        <dbReference type="ARBA" id="ARBA00022691"/>
    </source>
</evidence>
<dbReference type="GO" id="GO:0005737">
    <property type="term" value="C:cytoplasm"/>
    <property type="evidence" value="ECO:0007669"/>
    <property type="project" value="UniProtKB-SubCell"/>
</dbReference>
<dbReference type="FunFam" id="3.30.950.10:FF:000002">
    <property type="entry name" value="Ribosomal RNA small subunit methyltransferase I"/>
    <property type="match status" value="1"/>
</dbReference>
<comment type="subcellular location">
    <subcellularLocation>
        <location evidence="6">Cytoplasm</location>
    </subcellularLocation>
</comment>
<proteinExistence type="inferred from homology"/>
<dbReference type="InterPro" id="IPR053910">
    <property type="entry name" value="RsmI_HTH"/>
</dbReference>
<feature type="domain" description="RsmI HTH" evidence="8">
    <location>
        <begin position="259"/>
        <end position="304"/>
    </location>
</feature>
<protein>
    <recommendedName>
        <fullName evidence="6">Ribosomal RNA small subunit methyltransferase I</fullName>
        <ecNumber evidence="6">2.1.1.198</ecNumber>
    </recommendedName>
    <alternativeName>
        <fullName evidence="6">16S rRNA 2'-O-ribose C1402 methyltransferase</fullName>
    </alternativeName>
    <alternativeName>
        <fullName evidence="6">rRNA (cytidine-2'-O-)-methyltransferase RsmI</fullName>
    </alternativeName>
</protein>
<dbReference type="NCBIfam" id="TIGR00096">
    <property type="entry name" value="16S rRNA (cytidine(1402)-2'-O)-methyltransferase"/>
    <property type="match status" value="1"/>
</dbReference>
<dbReference type="InterPro" id="IPR035996">
    <property type="entry name" value="4pyrrol_Methylase_sf"/>
</dbReference>
<dbReference type="PIRSF" id="PIRSF005917">
    <property type="entry name" value="MTase_YraL"/>
    <property type="match status" value="1"/>
</dbReference>
<keyword evidence="1 6" id="KW-0963">Cytoplasm</keyword>